<sequence length="162" mass="17534">MDAGAPLAGIVAEEESSRELELGTTTAAAQRERERRGSMGTAAHDLGAAVVGESILDRWRLKFSAVSRHWWIDADGGGDRRRGAVICLGFVCFVKLQVVVRDGEESGAGEGHGFVIYRIGEEREARVMMKVMIGWTGGRIQGRQLKVEVGSIAGIALCRFCD</sequence>
<protein>
    <submittedName>
        <fullName evidence="2">Uncharacterized protein</fullName>
    </submittedName>
</protein>
<accession>A0AAW1VQN6</accession>
<evidence type="ECO:0000313" key="3">
    <source>
        <dbReference type="Proteomes" id="UP001457282"/>
    </source>
</evidence>
<reference evidence="2 3" key="1">
    <citation type="journal article" date="2023" name="G3 (Bethesda)">
        <title>A chromosome-length genome assembly and annotation of blackberry (Rubus argutus, cv. 'Hillquist').</title>
        <authorList>
            <person name="Bruna T."/>
            <person name="Aryal R."/>
            <person name="Dudchenko O."/>
            <person name="Sargent D.J."/>
            <person name="Mead D."/>
            <person name="Buti M."/>
            <person name="Cavallini A."/>
            <person name="Hytonen T."/>
            <person name="Andres J."/>
            <person name="Pham M."/>
            <person name="Weisz D."/>
            <person name="Mascagni F."/>
            <person name="Usai G."/>
            <person name="Natali L."/>
            <person name="Bassil N."/>
            <person name="Fernandez G.E."/>
            <person name="Lomsadze A."/>
            <person name="Armour M."/>
            <person name="Olukolu B."/>
            <person name="Poorten T."/>
            <person name="Britton C."/>
            <person name="Davik J."/>
            <person name="Ashrafi H."/>
            <person name="Aiden E.L."/>
            <person name="Borodovsky M."/>
            <person name="Worthington M."/>
        </authorList>
    </citation>
    <scope>NUCLEOTIDE SEQUENCE [LARGE SCALE GENOMIC DNA]</scope>
    <source>
        <strain evidence="2">PI 553951</strain>
    </source>
</reference>
<proteinExistence type="predicted"/>
<dbReference type="EMBL" id="JBEDUW010000148">
    <property type="protein sequence ID" value="KAK9905337.1"/>
    <property type="molecule type" value="Genomic_DNA"/>
</dbReference>
<dbReference type="AlphaFoldDB" id="A0AAW1VQN6"/>
<gene>
    <name evidence="2" type="ORF">M0R45_000272</name>
</gene>
<feature type="region of interest" description="Disordered" evidence="1">
    <location>
        <begin position="17"/>
        <end position="39"/>
    </location>
</feature>
<dbReference type="Proteomes" id="UP001457282">
    <property type="component" value="Unassembled WGS sequence"/>
</dbReference>
<organism evidence="2 3">
    <name type="scientific">Rubus argutus</name>
    <name type="common">Southern blackberry</name>
    <dbReference type="NCBI Taxonomy" id="59490"/>
    <lineage>
        <taxon>Eukaryota</taxon>
        <taxon>Viridiplantae</taxon>
        <taxon>Streptophyta</taxon>
        <taxon>Embryophyta</taxon>
        <taxon>Tracheophyta</taxon>
        <taxon>Spermatophyta</taxon>
        <taxon>Magnoliopsida</taxon>
        <taxon>eudicotyledons</taxon>
        <taxon>Gunneridae</taxon>
        <taxon>Pentapetalae</taxon>
        <taxon>rosids</taxon>
        <taxon>fabids</taxon>
        <taxon>Rosales</taxon>
        <taxon>Rosaceae</taxon>
        <taxon>Rosoideae</taxon>
        <taxon>Rosoideae incertae sedis</taxon>
        <taxon>Rubus</taxon>
    </lineage>
</organism>
<evidence type="ECO:0000256" key="1">
    <source>
        <dbReference type="SAM" id="MobiDB-lite"/>
    </source>
</evidence>
<keyword evidence="3" id="KW-1185">Reference proteome</keyword>
<evidence type="ECO:0000313" key="2">
    <source>
        <dbReference type="EMBL" id="KAK9905337.1"/>
    </source>
</evidence>
<name>A0AAW1VQN6_RUBAR</name>
<comment type="caution">
    <text evidence="2">The sequence shown here is derived from an EMBL/GenBank/DDBJ whole genome shotgun (WGS) entry which is preliminary data.</text>
</comment>